<dbReference type="OrthoDB" id="10259461at2759"/>
<reference evidence="4" key="1">
    <citation type="submission" date="2022-10" db="EMBL/GenBank/DDBJ databases">
        <title>Novel sulphate-reducing endosymbionts in the free-living metamonad Anaeramoeba.</title>
        <authorList>
            <person name="Jerlstrom-Hultqvist J."/>
            <person name="Cepicka I."/>
            <person name="Gallot-Lavallee L."/>
            <person name="Salas-Leiva D."/>
            <person name="Curtis B.A."/>
            <person name="Zahonova K."/>
            <person name="Pipaliya S."/>
            <person name="Dacks J."/>
            <person name="Roger A.J."/>
        </authorList>
    </citation>
    <scope>NUCLEOTIDE SEQUENCE</scope>
    <source>
        <strain evidence="4">BMAN</strain>
    </source>
</reference>
<feature type="domain" description="NADPH-dependent FMN reductase-like" evidence="3">
    <location>
        <begin position="6"/>
        <end position="164"/>
    </location>
</feature>
<dbReference type="PANTHER" id="PTHR43278:SF4">
    <property type="entry name" value="NAD(P)H-DEPENDENT FMN-CONTAINING OXIDOREDUCTASE YWQN-RELATED"/>
    <property type="match status" value="1"/>
</dbReference>
<keyword evidence="1" id="KW-0285">Flavoprotein</keyword>
<gene>
    <name evidence="4" type="ORF">M0811_00901</name>
</gene>
<dbReference type="InterPro" id="IPR051796">
    <property type="entry name" value="ISF_SsuE-like"/>
</dbReference>
<dbReference type="SUPFAM" id="SSF52218">
    <property type="entry name" value="Flavoproteins"/>
    <property type="match status" value="1"/>
</dbReference>
<dbReference type="EMBL" id="JAPDFW010000070">
    <property type="protein sequence ID" value="KAJ5074272.1"/>
    <property type="molecule type" value="Genomic_DNA"/>
</dbReference>
<evidence type="ECO:0000313" key="5">
    <source>
        <dbReference type="Proteomes" id="UP001149090"/>
    </source>
</evidence>
<dbReference type="Pfam" id="PF03358">
    <property type="entry name" value="FMN_red"/>
    <property type="match status" value="1"/>
</dbReference>
<dbReference type="InterPro" id="IPR005025">
    <property type="entry name" value="FMN_Rdtase-like_dom"/>
</dbReference>
<dbReference type="PANTHER" id="PTHR43278">
    <property type="entry name" value="NAD(P)H-DEPENDENT FMN-CONTAINING OXIDOREDUCTASE YWQN-RELATED"/>
    <property type="match status" value="1"/>
</dbReference>
<accession>A0A9Q0LK28</accession>
<evidence type="ECO:0000256" key="2">
    <source>
        <dbReference type="ARBA" id="ARBA00022643"/>
    </source>
</evidence>
<dbReference type="Gene3D" id="3.40.50.360">
    <property type="match status" value="1"/>
</dbReference>
<evidence type="ECO:0000313" key="4">
    <source>
        <dbReference type="EMBL" id="KAJ5074272.1"/>
    </source>
</evidence>
<dbReference type="Proteomes" id="UP001149090">
    <property type="component" value="Unassembled WGS sequence"/>
</dbReference>
<sequence>MEKKAIKVIGFNGSPKARGNTWWMLTKMFDVFKDNGVETELVHIGNKKIHGCMHCMQCVGQGKCTIDTDIVNESVEKIKKSDGMILATPVYFAGPSGQMKLFMDRVAFVAAMNRDKDGHNFLYRKVGAGISVHRRAGGTNTLSQLNYFYGINGSIIPGSKYWNFTVGLNPGDSQNDDEGTKNLVDLADQMVWLMKMIKDNKEKNK</sequence>
<dbReference type="GO" id="GO:0016491">
    <property type="term" value="F:oxidoreductase activity"/>
    <property type="evidence" value="ECO:0007669"/>
    <property type="project" value="InterPro"/>
</dbReference>
<organism evidence="4 5">
    <name type="scientific">Anaeramoeba ignava</name>
    <name type="common">Anaerobic marine amoeba</name>
    <dbReference type="NCBI Taxonomy" id="1746090"/>
    <lineage>
        <taxon>Eukaryota</taxon>
        <taxon>Metamonada</taxon>
        <taxon>Anaeramoebidae</taxon>
        <taxon>Anaeramoeba</taxon>
    </lineage>
</organism>
<proteinExistence type="predicted"/>
<dbReference type="AlphaFoldDB" id="A0A9Q0LK28"/>
<evidence type="ECO:0000259" key="3">
    <source>
        <dbReference type="Pfam" id="PF03358"/>
    </source>
</evidence>
<evidence type="ECO:0000256" key="1">
    <source>
        <dbReference type="ARBA" id="ARBA00022630"/>
    </source>
</evidence>
<keyword evidence="2" id="KW-0288">FMN</keyword>
<comment type="caution">
    <text evidence="4">The sequence shown here is derived from an EMBL/GenBank/DDBJ whole genome shotgun (WGS) entry which is preliminary data.</text>
</comment>
<keyword evidence="5" id="KW-1185">Reference proteome</keyword>
<name>A0A9Q0LK28_ANAIG</name>
<protein>
    <submittedName>
        <fullName evidence="4">Nad(P)h-dependent fmn-containing oxidoreductase ywqn-related</fullName>
    </submittedName>
</protein>
<dbReference type="InterPro" id="IPR029039">
    <property type="entry name" value="Flavoprotein-like_sf"/>
</dbReference>